<evidence type="ECO:0000313" key="3">
    <source>
        <dbReference type="Proteomes" id="UP000018144"/>
    </source>
</evidence>
<dbReference type="EMBL" id="HF935726">
    <property type="protein sequence ID" value="CCX12879.1"/>
    <property type="molecule type" value="Genomic_DNA"/>
</dbReference>
<sequence length="513" mass="58418">MELAGLVLGAVGLVVPIYEGMNALSKRISDTKSFPKTLRRLKTELNIKKELFYCEYLYLFPSEIEETVAKAMLADIKHPHWTNTEFEDMFRSHLGDTYERICDSITLIDETMRMFQKEVDKVAISKKGGVTALFKKFHNSSEGDPLKSRLGELRDQLADLRSLREARQNALGRQTLQKGPKPASDTEEIEFRNVQELQKASKRVYSAISSVASCTCHSFFFQLHTDTIKPTTPEFKIVLANGSSCTCVAFRTESAPGPPPYTLLPTQLPNEKPKRARFADDDHSLTTLTDLCRSISTDIVAPSYLGALPSADPHRHLYTDYHKLSVSKMSLPAVFCQPPTSRLRPIFPLQQRYRLAWIISSSFLRFGFFNAAWFRSNWRSDDIYFLAEKVTSKELEFPHLSIVFDEKEQKKGTCLAKNEGLYSLAIALIEIAFADTIRNLVLNGEEGEWNHYKEYTGAKQLVEEGAIKEQCGKRYAQVVQRCFWGELQEGLEQKGFYKNVECELRACLNEFMG</sequence>
<feature type="domain" description="DUF7580" evidence="1">
    <location>
        <begin position="327"/>
        <end position="483"/>
    </location>
</feature>
<dbReference type="InterPro" id="IPR056002">
    <property type="entry name" value="DUF7580"/>
</dbReference>
<dbReference type="PANTHER" id="PTHR35186:SF4">
    <property type="entry name" value="PRION-INHIBITION AND PROPAGATION HELO DOMAIN-CONTAINING PROTEIN"/>
    <property type="match status" value="1"/>
</dbReference>
<dbReference type="AlphaFoldDB" id="U4L6Y8"/>
<dbReference type="Pfam" id="PF24476">
    <property type="entry name" value="DUF7580"/>
    <property type="match status" value="1"/>
</dbReference>
<accession>U4L6Y8</accession>
<reference evidence="2 3" key="1">
    <citation type="journal article" date="2013" name="PLoS Genet.">
        <title>The genome and development-dependent transcriptomes of Pyronema confluens: a window into fungal evolution.</title>
        <authorList>
            <person name="Traeger S."/>
            <person name="Altegoer F."/>
            <person name="Freitag M."/>
            <person name="Gabaldon T."/>
            <person name="Kempken F."/>
            <person name="Kumar A."/>
            <person name="Marcet-Houben M."/>
            <person name="Poggeler S."/>
            <person name="Stajich J.E."/>
            <person name="Nowrousian M."/>
        </authorList>
    </citation>
    <scope>NUCLEOTIDE SEQUENCE [LARGE SCALE GENOMIC DNA]</scope>
    <source>
        <strain evidence="3">CBS 100304</strain>
        <tissue evidence="2">Vegetative mycelium</tissue>
    </source>
</reference>
<evidence type="ECO:0000313" key="2">
    <source>
        <dbReference type="EMBL" id="CCX12879.1"/>
    </source>
</evidence>
<dbReference type="Proteomes" id="UP000018144">
    <property type="component" value="Unassembled WGS sequence"/>
</dbReference>
<dbReference type="eggNOG" id="ENOG502SFNE">
    <property type="taxonomic scope" value="Eukaryota"/>
</dbReference>
<dbReference type="OMA" id="IFINECE"/>
<dbReference type="OrthoDB" id="3565018at2759"/>
<organism evidence="2 3">
    <name type="scientific">Pyronema omphalodes (strain CBS 100304)</name>
    <name type="common">Pyronema confluens</name>
    <dbReference type="NCBI Taxonomy" id="1076935"/>
    <lineage>
        <taxon>Eukaryota</taxon>
        <taxon>Fungi</taxon>
        <taxon>Dikarya</taxon>
        <taxon>Ascomycota</taxon>
        <taxon>Pezizomycotina</taxon>
        <taxon>Pezizomycetes</taxon>
        <taxon>Pezizales</taxon>
        <taxon>Pyronemataceae</taxon>
        <taxon>Pyronema</taxon>
    </lineage>
</organism>
<dbReference type="PANTHER" id="PTHR35186">
    <property type="entry name" value="ANK_REP_REGION DOMAIN-CONTAINING PROTEIN"/>
    <property type="match status" value="1"/>
</dbReference>
<keyword evidence="3" id="KW-1185">Reference proteome</keyword>
<gene>
    <name evidence="2" type="ORF">PCON_12473</name>
</gene>
<evidence type="ECO:0000259" key="1">
    <source>
        <dbReference type="Pfam" id="PF24476"/>
    </source>
</evidence>
<name>U4L6Y8_PYROM</name>
<protein>
    <recommendedName>
        <fullName evidence="1">DUF7580 domain-containing protein</fullName>
    </recommendedName>
</protein>
<proteinExistence type="predicted"/>